<dbReference type="EMBL" id="PIOC01000025">
    <property type="protein sequence ID" value="RDW16480.1"/>
    <property type="molecule type" value="Genomic_DNA"/>
</dbReference>
<evidence type="ECO:0000259" key="2">
    <source>
        <dbReference type="Pfam" id="PF07853"/>
    </source>
</evidence>
<keyword evidence="1" id="KW-0472">Membrane</keyword>
<dbReference type="InterPro" id="IPR012867">
    <property type="entry name" value="DUF1648"/>
</dbReference>
<feature type="transmembrane region" description="Helical" evidence="1">
    <location>
        <begin position="118"/>
        <end position="138"/>
    </location>
</feature>
<evidence type="ECO:0000313" key="4">
    <source>
        <dbReference type="Proteomes" id="UP000257143"/>
    </source>
</evidence>
<evidence type="ECO:0000313" key="3">
    <source>
        <dbReference type="EMBL" id="RDW16480.1"/>
    </source>
</evidence>
<reference evidence="4" key="1">
    <citation type="submission" date="2017-11" db="EMBL/GenBank/DDBJ databases">
        <authorList>
            <person name="Zhu W."/>
        </authorList>
    </citation>
    <scope>NUCLEOTIDE SEQUENCE [LARGE SCALE GENOMIC DNA]</scope>
    <source>
        <strain evidence="4">CAU 1183</strain>
    </source>
</reference>
<dbReference type="Pfam" id="PF07853">
    <property type="entry name" value="DUF1648"/>
    <property type="match status" value="1"/>
</dbReference>
<evidence type="ECO:0000256" key="1">
    <source>
        <dbReference type="SAM" id="Phobius"/>
    </source>
</evidence>
<gene>
    <name evidence="3" type="ORF">CWR48_16485</name>
</gene>
<proteinExistence type="predicted"/>
<feature type="transmembrane region" description="Helical" evidence="1">
    <location>
        <begin position="20"/>
        <end position="40"/>
    </location>
</feature>
<dbReference type="RefSeq" id="WP_115774434.1">
    <property type="nucleotide sequence ID" value="NZ_PIOC01000025.1"/>
</dbReference>
<organism evidence="3 4">
    <name type="scientific">Oceanobacillus arenosus</name>
    <dbReference type="NCBI Taxonomy" id="1229153"/>
    <lineage>
        <taxon>Bacteria</taxon>
        <taxon>Bacillati</taxon>
        <taxon>Bacillota</taxon>
        <taxon>Bacilli</taxon>
        <taxon>Bacillales</taxon>
        <taxon>Bacillaceae</taxon>
        <taxon>Oceanobacillus</taxon>
    </lineage>
</organism>
<keyword evidence="4" id="KW-1185">Reference proteome</keyword>
<feature type="domain" description="DUF1648" evidence="2">
    <location>
        <begin position="30"/>
        <end position="73"/>
    </location>
</feature>
<sequence>MTNTSNRPKLKIPKSKSEWFWDTIGFSCYIGSIILLIVVWNSLPNQVPAHYNANGEVDRWGAKGELLILPAIGAFLMLLMQVIERFPETHNYPERLNSENLGRFYLNSRMMINQIKNIFLIIFAYIAFESISIALGWGKALGGWFLPLAVLSVFIPIIIGIVKQRKIH</sequence>
<comment type="caution">
    <text evidence="3">The sequence shown here is derived from an EMBL/GenBank/DDBJ whole genome shotgun (WGS) entry which is preliminary data.</text>
</comment>
<protein>
    <recommendedName>
        <fullName evidence="2">DUF1648 domain-containing protein</fullName>
    </recommendedName>
</protein>
<keyword evidence="1" id="KW-0812">Transmembrane</keyword>
<dbReference type="OrthoDB" id="9808690at2"/>
<accession>A0A3D8PK72</accession>
<dbReference type="Proteomes" id="UP000257143">
    <property type="component" value="Unassembled WGS sequence"/>
</dbReference>
<keyword evidence="1" id="KW-1133">Transmembrane helix</keyword>
<feature type="transmembrane region" description="Helical" evidence="1">
    <location>
        <begin position="144"/>
        <end position="162"/>
    </location>
</feature>
<feature type="transmembrane region" description="Helical" evidence="1">
    <location>
        <begin position="60"/>
        <end position="80"/>
    </location>
</feature>
<name>A0A3D8PK72_9BACI</name>
<dbReference type="AlphaFoldDB" id="A0A3D8PK72"/>